<dbReference type="Gene3D" id="3.40.630.30">
    <property type="match status" value="1"/>
</dbReference>
<name>A0A3N2QTK6_9RHOB</name>
<sequence>MRLRPARPGDWPGLWEILGPVFRAGDTYMVSPDISEAEARHYWTEAPRDCWVAEDEGKLLGTYYLRTNQPGPGDHVCNCGYVTAAEARGRGFARAMCLHSQERARELGYSAMQFNAVVSSNLAAVHLWEDLGFERVGTVPGAFRHPHHGKIDTFVLFKDLTGDR</sequence>
<dbReference type="PROSITE" id="PS51186">
    <property type="entry name" value="GNAT"/>
    <property type="match status" value="1"/>
</dbReference>
<keyword evidence="2" id="KW-0808">Transferase</keyword>
<dbReference type="InterPro" id="IPR016181">
    <property type="entry name" value="Acyl_CoA_acyltransferase"/>
</dbReference>
<evidence type="ECO:0000313" key="3">
    <source>
        <dbReference type="Proteomes" id="UP000268016"/>
    </source>
</evidence>
<evidence type="ECO:0000259" key="1">
    <source>
        <dbReference type="PROSITE" id="PS51186"/>
    </source>
</evidence>
<dbReference type="InterPro" id="IPR052742">
    <property type="entry name" value="Mito_N-acetyltransferase"/>
</dbReference>
<dbReference type="AlphaFoldDB" id="A0A3N2QTK6"/>
<dbReference type="SUPFAM" id="SSF55729">
    <property type="entry name" value="Acyl-CoA N-acyltransferases (Nat)"/>
    <property type="match status" value="1"/>
</dbReference>
<dbReference type="PANTHER" id="PTHR43138:SF1">
    <property type="entry name" value="N-ACETYLTRANSFERASE ACA1"/>
    <property type="match status" value="1"/>
</dbReference>
<dbReference type="CDD" id="cd04301">
    <property type="entry name" value="NAT_SF"/>
    <property type="match status" value="1"/>
</dbReference>
<dbReference type="RefSeq" id="WP_123643412.1">
    <property type="nucleotide sequence ID" value="NZ_ML119089.1"/>
</dbReference>
<dbReference type="EMBL" id="RDRB01000009">
    <property type="protein sequence ID" value="ROT98544.1"/>
    <property type="molecule type" value="Genomic_DNA"/>
</dbReference>
<dbReference type="Proteomes" id="UP000268016">
    <property type="component" value="Unassembled WGS sequence"/>
</dbReference>
<gene>
    <name evidence="2" type="ORF">EAT49_16525</name>
</gene>
<dbReference type="OrthoDB" id="9788300at2"/>
<dbReference type="Pfam" id="PF00583">
    <property type="entry name" value="Acetyltransf_1"/>
    <property type="match status" value="1"/>
</dbReference>
<organism evidence="2 3">
    <name type="scientific">Histidinibacterium lentulum</name>
    <dbReference type="NCBI Taxonomy" id="2480588"/>
    <lineage>
        <taxon>Bacteria</taxon>
        <taxon>Pseudomonadati</taxon>
        <taxon>Pseudomonadota</taxon>
        <taxon>Alphaproteobacteria</taxon>
        <taxon>Rhodobacterales</taxon>
        <taxon>Paracoccaceae</taxon>
        <taxon>Histidinibacterium</taxon>
    </lineage>
</organism>
<accession>A0A3N2QTK6</accession>
<proteinExistence type="predicted"/>
<dbReference type="PANTHER" id="PTHR43138">
    <property type="entry name" value="ACETYLTRANSFERASE, GNAT FAMILY"/>
    <property type="match status" value="1"/>
</dbReference>
<comment type="caution">
    <text evidence="2">The sequence shown here is derived from an EMBL/GenBank/DDBJ whole genome shotgun (WGS) entry which is preliminary data.</text>
</comment>
<feature type="domain" description="N-acetyltransferase" evidence="1">
    <location>
        <begin position="1"/>
        <end position="161"/>
    </location>
</feature>
<evidence type="ECO:0000313" key="2">
    <source>
        <dbReference type="EMBL" id="ROT98544.1"/>
    </source>
</evidence>
<protein>
    <submittedName>
        <fullName evidence="2">GNAT family N-acetyltransferase</fullName>
    </submittedName>
</protein>
<keyword evidence="3" id="KW-1185">Reference proteome</keyword>
<dbReference type="GO" id="GO:0016747">
    <property type="term" value="F:acyltransferase activity, transferring groups other than amino-acyl groups"/>
    <property type="evidence" value="ECO:0007669"/>
    <property type="project" value="InterPro"/>
</dbReference>
<reference evidence="2 3" key="1">
    <citation type="submission" date="2018-10" db="EMBL/GenBank/DDBJ databases">
        <title>Histidinibacterium lentulum gen. nov., sp. nov., a marine bacterium from the culture broth of Picochlorum sp. 122.</title>
        <authorList>
            <person name="Wang G."/>
        </authorList>
    </citation>
    <scope>NUCLEOTIDE SEQUENCE [LARGE SCALE GENOMIC DNA]</scope>
    <source>
        <strain evidence="2 3">B17</strain>
    </source>
</reference>
<dbReference type="InterPro" id="IPR000182">
    <property type="entry name" value="GNAT_dom"/>
</dbReference>